<name>A0AA49JI59_9BACT</name>
<keyword evidence="1" id="KW-0732">Signal</keyword>
<gene>
    <name evidence="2" type="ORF">K4G66_13310</name>
</gene>
<accession>A0AA49JI59</accession>
<evidence type="ECO:0000313" key="2">
    <source>
        <dbReference type="EMBL" id="WKN39670.1"/>
    </source>
</evidence>
<proteinExistence type="predicted"/>
<organism evidence="2">
    <name type="scientific">Roseihalotalea indica</name>
    <dbReference type="NCBI Taxonomy" id="2867963"/>
    <lineage>
        <taxon>Bacteria</taxon>
        <taxon>Pseudomonadati</taxon>
        <taxon>Bacteroidota</taxon>
        <taxon>Cytophagia</taxon>
        <taxon>Cytophagales</taxon>
        <taxon>Catalimonadaceae</taxon>
        <taxon>Roseihalotalea</taxon>
    </lineage>
</organism>
<dbReference type="EMBL" id="CP120682">
    <property type="protein sequence ID" value="WKN39670.1"/>
    <property type="molecule type" value="Genomic_DNA"/>
</dbReference>
<sequence>MKYILTALLLFPVSIKAQLLTGNGDIASLDTIAVVEILGIKNSTVRILNDDYKVYFDKSDIYNSLENLQSELQPDDKWHKLAKKVSQFIQSNDSIIFTHYLEEETYPEKNSNEELTKGILWELACPLLNEGKFELIIDSKVQSKIIVSNAFYDSGMGAITYLSVNGLPFWICPPITID</sequence>
<evidence type="ECO:0000256" key="1">
    <source>
        <dbReference type="SAM" id="SignalP"/>
    </source>
</evidence>
<protein>
    <submittedName>
        <fullName evidence="2">Uncharacterized protein</fullName>
    </submittedName>
</protein>
<feature type="signal peptide" evidence="1">
    <location>
        <begin position="1"/>
        <end position="17"/>
    </location>
</feature>
<reference evidence="2" key="1">
    <citation type="journal article" date="2023" name="Comput. Struct. Biotechnol. J.">
        <title>Discovery of a novel marine Bacteroidetes with a rich repertoire of carbohydrate-active enzymes.</title>
        <authorList>
            <person name="Chen B."/>
            <person name="Liu G."/>
            <person name="Chen Q."/>
            <person name="Wang H."/>
            <person name="Liu L."/>
            <person name="Tang K."/>
        </authorList>
    </citation>
    <scope>NUCLEOTIDE SEQUENCE</scope>
    <source>
        <strain evidence="2">TK19036</strain>
    </source>
</reference>
<reference evidence="2" key="2">
    <citation type="journal article" date="2024" name="Antonie Van Leeuwenhoek">
        <title>Roseihalotalea indica gen. nov., sp. nov., a halophilic Bacteroidetes from mesopelagic Southwest Indian Ocean with higher carbohydrate metabolic potential.</title>
        <authorList>
            <person name="Chen B."/>
            <person name="Zhang M."/>
            <person name="Lin D."/>
            <person name="Ye J."/>
            <person name="Tang K."/>
        </authorList>
    </citation>
    <scope>NUCLEOTIDE SEQUENCE</scope>
    <source>
        <strain evidence="2">TK19036</strain>
    </source>
</reference>
<dbReference type="AlphaFoldDB" id="A0AA49JI59"/>
<feature type="chain" id="PRO_5041469842" evidence="1">
    <location>
        <begin position="18"/>
        <end position="178"/>
    </location>
</feature>